<evidence type="ECO:0000256" key="1">
    <source>
        <dbReference type="SAM" id="Phobius"/>
    </source>
</evidence>
<accession>A0A382YW65</accession>
<feature type="transmembrane region" description="Helical" evidence="1">
    <location>
        <begin position="66"/>
        <end position="94"/>
    </location>
</feature>
<keyword evidence="1" id="KW-1133">Transmembrane helix</keyword>
<evidence type="ECO:0000313" key="2">
    <source>
        <dbReference type="EMBL" id="SVD87464.1"/>
    </source>
</evidence>
<dbReference type="EMBL" id="UINC01179000">
    <property type="protein sequence ID" value="SVD87464.1"/>
    <property type="molecule type" value="Genomic_DNA"/>
</dbReference>
<feature type="non-terminal residue" evidence="2">
    <location>
        <position position="141"/>
    </location>
</feature>
<dbReference type="Pfam" id="PF16316">
    <property type="entry name" value="DUF4956"/>
    <property type="match status" value="1"/>
</dbReference>
<feature type="transmembrane region" description="Helical" evidence="1">
    <location>
        <begin position="106"/>
        <end position="139"/>
    </location>
</feature>
<name>A0A382YW65_9ZZZZ</name>
<proteinExistence type="predicted"/>
<reference evidence="2" key="1">
    <citation type="submission" date="2018-05" db="EMBL/GenBank/DDBJ databases">
        <authorList>
            <person name="Lanie J.A."/>
            <person name="Ng W.-L."/>
            <person name="Kazmierczak K.M."/>
            <person name="Andrzejewski T.M."/>
            <person name="Davidsen T.M."/>
            <person name="Wayne K.J."/>
            <person name="Tettelin H."/>
            <person name="Glass J.I."/>
            <person name="Rusch D."/>
            <person name="Podicherti R."/>
            <person name="Tsui H.-C.T."/>
            <person name="Winkler M.E."/>
        </authorList>
    </citation>
    <scope>NUCLEOTIDE SEQUENCE</scope>
</reference>
<keyword evidence="1" id="KW-0472">Membrane</keyword>
<dbReference type="AlphaFoldDB" id="A0A382YW65"/>
<gene>
    <name evidence="2" type="ORF">METZ01_LOCUS440318</name>
</gene>
<dbReference type="InterPro" id="IPR032531">
    <property type="entry name" value="DUF4956"/>
</dbReference>
<keyword evidence="1" id="KW-0812">Transmembrane</keyword>
<feature type="transmembrane region" description="Helical" evidence="1">
    <location>
        <begin position="25"/>
        <end position="46"/>
    </location>
</feature>
<evidence type="ECO:0008006" key="3">
    <source>
        <dbReference type="Google" id="ProtNLM"/>
    </source>
</evidence>
<protein>
    <recommendedName>
        <fullName evidence="3">DUF4956 domain-containing protein</fullName>
    </recommendedName>
</protein>
<sequence>MEDTNIRNFLEQAQFIDPTFSRLELFPVLYSFLVCVLLAFLVRHFYIRFSTSVAGKMNIGNVLPLLASIVFLIILVVKSSIALSLGLVGALSIVRFRTPIKEPEELVYLFLAIGVGLGCAANYIFITTLLTSLILIFVYFF</sequence>
<organism evidence="2">
    <name type="scientific">marine metagenome</name>
    <dbReference type="NCBI Taxonomy" id="408172"/>
    <lineage>
        <taxon>unclassified sequences</taxon>
        <taxon>metagenomes</taxon>
        <taxon>ecological metagenomes</taxon>
    </lineage>
</organism>